<keyword evidence="1" id="KW-0812">Transmembrane</keyword>
<dbReference type="Proteomes" id="UP000005510">
    <property type="component" value="Unassembled WGS sequence"/>
</dbReference>
<sequence length="42" mass="4779">MVLAVAAVICYFAFPENRLPFLYCGGAAICFRLVQYLMRFIS</sequence>
<accession>B7B7K3</accession>
<protein>
    <submittedName>
        <fullName evidence="2">Uncharacterized protein</fullName>
    </submittedName>
</protein>
<keyword evidence="1" id="KW-1133">Transmembrane helix</keyword>
<name>B7B7K3_9BACT</name>
<feature type="transmembrane region" description="Helical" evidence="1">
    <location>
        <begin position="20"/>
        <end position="38"/>
    </location>
</feature>
<proteinExistence type="predicted"/>
<reference evidence="2 3" key="2">
    <citation type="submission" date="2008-10" db="EMBL/GenBank/DDBJ databases">
        <authorList>
            <person name="Fulton L."/>
            <person name="Clifton S."/>
            <person name="Fulton B."/>
            <person name="Xu J."/>
            <person name="Minx P."/>
            <person name="Pepin K.H."/>
            <person name="Johnson M."/>
            <person name="Bhonagiri V."/>
            <person name="Nash W.E."/>
            <person name="Mardis E.R."/>
            <person name="Wilson R.K."/>
        </authorList>
    </citation>
    <scope>NUCLEOTIDE SEQUENCE [LARGE SCALE GENOMIC DNA]</scope>
    <source>
        <strain evidence="2 3">DSM 18315</strain>
    </source>
</reference>
<evidence type="ECO:0000313" key="3">
    <source>
        <dbReference type="Proteomes" id="UP000005510"/>
    </source>
</evidence>
<dbReference type="EMBL" id="ABYH01000070">
    <property type="protein sequence ID" value="EEC97592.1"/>
    <property type="molecule type" value="Genomic_DNA"/>
</dbReference>
<reference evidence="2 3" key="1">
    <citation type="submission" date="2008-10" db="EMBL/GenBank/DDBJ databases">
        <title>Draft genome sequence of Parabacteroides johnsonii (DSM 18315).</title>
        <authorList>
            <person name="Sudarsanam P."/>
            <person name="Ley R."/>
            <person name="Guruge J."/>
            <person name="Turnbaugh P.J."/>
            <person name="Mahowald M."/>
            <person name="Liep D."/>
            <person name="Gordon J."/>
        </authorList>
    </citation>
    <scope>NUCLEOTIDE SEQUENCE [LARGE SCALE GENOMIC DNA]</scope>
    <source>
        <strain evidence="2 3">DSM 18315</strain>
    </source>
</reference>
<evidence type="ECO:0000313" key="2">
    <source>
        <dbReference type="EMBL" id="EEC97592.1"/>
    </source>
</evidence>
<evidence type="ECO:0000256" key="1">
    <source>
        <dbReference type="SAM" id="Phobius"/>
    </source>
</evidence>
<gene>
    <name evidence="2" type="ORF">PRABACTJOHN_01001</name>
</gene>
<dbReference type="HOGENOM" id="CLU_210735_1_0_10"/>
<keyword evidence="1" id="KW-0472">Membrane</keyword>
<comment type="caution">
    <text evidence="2">The sequence shown here is derived from an EMBL/GenBank/DDBJ whole genome shotgun (WGS) entry which is preliminary data.</text>
</comment>
<dbReference type="AlphaFoldDB" id="B7B7K3"/>
<dbReference type="STRING" id="537006.PRABACTJOHN_01001"/>
<organism evidence="2 3">
    <name type="scientific">Parabacteroides johnsonii DSM 18315</name>
    <dbReference type="NCBI Taxonomy" id="537006"/>
    <lineage>
        <taxon>Bacteria</taxon>
        <taxon>Pseudomonadati</taxon>
        <taxon>Bacteroidota</taxon>
        <taxon>Bacteroidia</taxon>
        <taxon>Bacteroidales</taxon>
        <taxon>Tannerellaceae</taxon>
        <taxon>Parabacteroides</taxon>
    </lineage>
</organism>